<evidence type="ECO:0000313" key="2">
    <source>
        <dbReference type="EMBL" id="PKK91514.1"/>
    </source>
</evidence>
<sequence length="312" mass="34070">MIVTTIDIGTNSVRMLAANCSEQGLSPIMEDVKITRIGEGLTRTGSLTDEAIARTIEVVEIFVKNGRELGSEKFKIIGTAALRTASNGTLVSRIIKDRLRMDLEIISGEKEAELVLLGLPAGLRPEPGESMAAIDIGGGSSELICIMDSFRELKSINIGCVKLSDEYPFLRETCTAEQIGEVRVYVRSALEHSIEPRKIFNGCPDRTVALGGTATTAVLVTKKMNIYVPEKIHGSFLSLIEIETLIDILREMPVTERCREYVLNVRRGDVFLSGLIILSEAMRFLGSPEITVSHHGILHGAAVDCIKGKNEK</sequence>
<feature type="domain" description="Ppx/GppA phosphatase N-terminal" evidence="1">
    <location>
        <begin position="21"/>
        <end position="304"/>
    </location>
</feature>
<evidence type="ECO:0000313" key="3">
    <source>
        <dbReference type="Proteomes" id="UP000233256"/>
    </source>
</evidence>
<organism evidence="2 3">
    <name type="scientific">Candidatus Wallbacteria bacterium HGW-Wallbacteria-1</name>
    <dbReference type="NCBI Taxonomy" id="2013854"/>
    <lineage>
        <taxon>Bacteria</taxon>
        <taxon>Candidatus Walliibacteriota</taxon>
    </lineage>
</organism>
<dbReference type="InterPro" id="IPR043129">
    <property type="entry name" value="ATPase_NBD"/>
</dbReference>
<dbReference type="Gene3D" id="3.30.420.150">
    <property type="entry name" value="Exopolyphosphatase. Domain 2"/>
    <property type="match status" value="1"/>
</dbReference>
<dbReference type="Proteomes" id="UP000233256">
    <property type="component" value="Unassembled WGS sequence"/>
</dbReference>
<dbReference type="AlphaFoldDB" id="A0A2N1PT50"/>
<proteinExistence type="predicted"/>
<accession>A0A2N1PT50</accession>
<dbReference type="EMBL" id="PGXC01000003">
    <property type="protein sequence ID" value="PKK91514.1"/>
    <property type="molecule type" value="Genomic_DNA"/>
</dbReference>
<gene>
    <name evidence="2" type="ORF">CVV64_07095</name>
</gene>
<name>A0A2N1PT50_9BACT</name>
<protein>
    <recommendedName>
        <fullName evidence="1">Ppx/GppA phosphatase N-terminal domain-containing protein</fullName>
    </recommendedName>
</protein>
<dbReference type="SUPFAM" id="SSF53067">
    <property type="entry name" value="Actin-like ATPase domain"/>
    <property type="match status" value="2"/>
</dbReference>
<dbReference type="GO" id="GO:0016462">
    <property type="term" value="F:pyrophosphatase activity"/>
    <property type="evidence" value="ECO:0007669"/>
    <property type="project" value="TreeGrafter"/>
</dbReference>
<dbReference type="InterPro" id="IPR050273">
    <property type="entry name" value="GppA/Ppx_hydrolase"/>
</dbReference>
<dbReference type="Gene3D" id="3.30.420.40">
    <property type="match status" value="1"/>
</dbReference>
<dbReference type="Pfam" id="PF02541">
    <property type="entry name" value="Ppx-GppA"/>
    <property type="match status" value="1"/>
</dbReference>
<comment type="caution">
    <text evidence="2">The sequence shown here is derived from an EMBL/GenBank/DDBJ whole genome shotgun (WGS) entry which is preliminary data.</text>
</comment>
<dbReference type="PANTHER" id="PTHR30005">
    <property type="entry name" value="EXOPOLYPHOSPHATASE"/>
    <property type="match status" value="1"/>
</dbReference>
<dbReference type="PANTHER" id="PTHR30005:SF0">
    <property type="entry name" value="RETROGRADE REGULATION PROTEIN 2"/>
    <property type="match status" value="1"/>
</dbReference>
<dbReference type="InterPro" id="IPR003695">
    <property type="entry name" value="Ppx_GppA_N"/>
</dbReference>
<reference evidence="2 3" key="1">
    <citation type="journal article" date="2017" name="ISME J.">
        <title>Potential for microbial H2 and metal transformations associated with novel bacteria and archaea in deep terrestrial subsurface sediments.</title>
        <authorList>
            <person name="Hernsdorf A.W."/>
            <person name="Amano Y."/>
            <person name="Miyakawa K."/>
            <person name="Ise K."/>
            <person name="Suzuki Y."/>
            <person name="Anantharaman K."/>
            <person name="Probst A."/>
            <person name="Burstein D."/>
            <person name="Thomas B.C."/>
            <person name="Banfield J.F."/>
        </authorList>
    </citation>
    <scope>NUCLEOTIDE SEQUENCE [LARGE SCALE GENOMIC DNA]</scope>
    <source>
        <strain evidence="2">HGW-Wallbacteria-1</strain>
    </source>
</reference>
<evidence type="ECO:0000259" key="1">
    <source>
        <dbReference type="Pfam" id="PF02541"/>
    </source>
</evidence>
<dbReference type="CDD" id="cd24054">
    <property type="entry name" value="ASKHA_NBD_AaPPX-GppA_MtPPX2-like"/>
    <property type="match status" value="1"/>
</dbReference>